<evidence type="ECO:0000256" key="1">
    <source>
        <dbReference type="SAM" id="MobiDB-lite"/>
    </source>
</evidence>
<feature type="region of interest" description="Disordered" evidence="1">
    <location>
        <begin position="86"/>
        <end position="115"/>
    </location>
</feature>
<evidence type="ECO:0000313" key="2">
    <source>
        <dbReference type="EMBL" id="KIY61022.1"/>
    </source>
</evidence>
<protein>
    <submittedName>
        <fullName evidence="2">Uncharacterized protein</fullName>
    </submittedName>
</protein>
<keyword evidence="3" id="KW-1185">Reference proteome</keyword>
<dbReference type="Proteomes" id="UP000054007">
    <property type="component" value="Unassembled WGS sequence"/>
</dbReference>
<reference evidence="2 3" key="1">
    <citation type="journal article" date="2015" name="Fungal Genet. Biol.">
        <title>Evolution of novel wood decay mechanisms in Agaricales revealed by the genome sequences of Fistulina hepatica and Cylindrobasidium torrendii.</title>
        <authorList>
            <person name="Floudas D."/>
            <person name="Held B.W."/>
            <person name="Riley R."/>
            <person name="Nagy L.G."/>
            <person name="Koehler G."/>
            <person name="Ransdell A.S."/>
            <person name="Younus H."/>
            <person name="Chow J."/>
            <person name="Chiniquy J."/>
            <person name="Lipzen A."/>
            <person name="Tritt A."/>
            <person name="Sun H."/>
            <person name="Haridas S."/>
            <person name="LaButti K."/>
            <person name="Ohm R.A."/>
            <person name="Kues U."/>
            <person name="Blanchette R.A."/>
            <person name="Grigoriev I.V."/>
            <person name="Minto R.E."/>
            <person name="Hibbett D.S."/>
        </authorList>
    </citation>
    <scope>NUCLEOTIDE SEQUENCE [LARGE SCALE GENOMIC DNA]</scope>
    <source>
        <strain evidence="2 3">FP15055 ss-10</strain>
    </source>
</reference>
<organism evidence="2 3">
    <name type="scientific">Cylindrobasidium torrendii FP15055 ss-10</name>
    <dbReference type="NCBI Taxonomy" id="1314674"/>
    <lineage>
        <taxon>Eukaryota</taxon>
        <taxon>Fungi</taxon>
        <taxon>Dikarya</taxon>
        <taxon>Basidiomycota</taxon>
        <taxon>Agaricomycotina</taxon>
        <taxon>Agaricomycetes</taxon>
        <taxon>Agaricomycetidae</taxon>
        <taxon>Agaricales</taxon>
        <taxon>Marasmiineae</taxon>
        <taxon>Physalacriaceae</taxon>
        <taxon>Cylindrobasidium</taxon>
    </lineage>
</organism>
<proteinExistence type="predicted"/>
<gene>
    <name evidence="2" type="ORF">CYLTODRAFT_495431</name>
</gene>
<accession>A0A0D7AS27</accession>
<name>A0A0D7AS27_9AGAR</name>
<dbReference type="EMBL" id="KN881094">
    <property type="protein sequence ID" value="KIY61022.1"/>
    <property type="molecule type" value="Genomic_DNA"/>
</dbReference>
<evidence type="ECO:0000313" key="3">
    <source>
        <dbReference type="Proteomes" id="UP000054007"/>
    </source>
</evidence>
<dbReference type="AlphaFoldDB" id="A0A0D7AS27"/>
<sequence length="277" mass="30007">MSVGPTSPTVTAPRRTLAVHQEDTSRSICNHQPNGPVTYVFSRNNSSSGAMMLCSSTAPRDAVYRISIAPPNPFSPLSNMTTVERAENRQEDVHISSSGSSGRERSGSNARSSRKDLVAQFETGLSTDPALAWISGVRQSLQMFIKRPKSSNKAGGSSAAPVWTWNGPHFRFKWELSEIPYVCGHGATTDDVQCYARFTPPTLGTSSGCGGDGDFGTLEVLPGAHDKLDEIVVLLLLVEQLRRIPETPEDMLRAMNFSGVLPKTPSKSLSLKTLIRD</sequence>
<feature type="compositionally biased region" description="Low complexity" evidence="1">
    <location>
        <begin position="96"/>
        <end position="111"/>
    </location>
</feature>